<dbReference type="PANTHER" id="PTHR24159">
    <property type="match status" value="1"/>
</dbReference>
<evidence type="ECO:0000313" key="1">
    <source>
        <dbReference type="EMBL" id="KAK8894679.1"/>
    </source>
</evidence>
<evidence type="ECO:0000313" key="2">
    <source>
        <dbReference type="Proteomes" id="UP001470230"/>
    </source>
</evidence>
<dbReference type="InterPro" id="IPR036770">
    <property type="entry name" value="Ankyrin_rpt-contain_sf"/>
</dbReference>
<reference evidence="1 2" key="1">
    <citation type="submission" date="2024-04" db="EMBL/GenBank/DDBJ databases">
        <title>Tritrichomonas musculus Genome.</title>
        <authorList>
            <person name="Alves-Ferreira E."/>
            <person name="Grigg M."/>
            <person name="Lorenzi H."/>
            <person name="Galac M."/>
        </authorList>
    </citation>
    <scope>NUCLEOTIDE SEQUENCE [LARGE SCALE GENOMIC DNA]</scope>
    <source>
        <strain evidence="1 2">EAF2021</strain>
    </source>
</reference>
<dbReference type="Proteomes" id="UP001470230">
    <property type="component" value="Unassembled WGS sequence"/>
</dbReference>
<comment type="caution">
    <text evidence="1">The sequence shown here is derived from an EMBL/GenBank/DDBJ whole genome shotgun (WGS) entry which is preliminary data.</text>
</comment>
<organism evidence="1 2">
    <name type="scientific">Tritrichomonas musculus</name>
    <dbReference type="NCBI Taxonomy" id="1915356"/>
    <lineage>
        <taxon>Eukaryota</taxon>
        <taxon>Metamonada</taxon>
        <taxon>Parabasalia</taxon>
        <taxon>Tritrichomonadida</taxon>
        <taxon>Tritrichomonadidae</taxon>
        <taxon>Tritrichomonas</taxon>
    </lineage>
</organism>
<accession>A0ABR2KU77</accession>
<protein>
    <recommendedName>
        <fullName evidence="3">DUF3447 domain-containing protein</fullName>
    </recommendedName>
</protein>
<dbReference type="SUPFAM" id="SSF48403">
    <property type="entry name" value="Ankyrin repeat"/>
    <property type="match status" value="1"/>
</dbReference>
<evidence type="ECO:0008006" key="3">
    <source>
        <dbReference type="Google" id="ProtNLM"/>
    </source>
</evidence>
<dbReference type="PANTHER" id="PTHR24159:SF5">
    <property type="entry name" value="ANK_REP_REGION DOMAIN-CONTAINING PROTEIN"/>
    <property type="match status" value="1"/>
</dbReference>
<sequence>MNIDNYLEHLKRIHQNLLGFLDNEDTTDENLQSLINDQQIRDDMHTLKLLLHLICKIANHHHRSPTFFEKIESIFNNFQNDIKANFSNREIFNIFKSNKRILLLLIEKNLITFDESIINQITNGKYKEANYPQYFDTEICHFFNKQIENYDDNFNENRKSGENSSFICKLIQKDSVTDFIQYCTQSNYPLSSQIEPSIYETNSFLLKSKNISLIEYSAFFGSIQIFKYLKINGIQLTPSLWIYAIHGNNAEMIHLLEENQIKPEDTTFNQCYYESIKCNHNNLVMYFSDNCLNNEISNKKYSGAFGGKAGYSSEYRMCYQHVDDSFVPIIKNYNFDLLGNSDLVKLFQILCKYEYYQFVDLLLKNEDIDINMKLIYQMNYFIIFQIKQYLSYF</sequence>
<proteinExistence type="predicted"/>
<keyword evidence="2" id="KW-1185">Reference proteome</keyword>
<name>A0ABR2KU77_9EUKA</name>
<gene>
    <name evidence="1" type="ORF">M9Y10_023116</name>
</gene>
<dbReference type="EMBL" id="JAPFFF010000003">
    <property type="protein sequence ID" value="KAK8894679.1"/>
    <property type="molecule type" value="Genomic_DNA"/>
</dbReference>